<evidence type="ECO:0000313" key="1">
    <source>
        <dbReference type="EMBL" id="MBD8524525.1"/>
    </source>
</evidence>
<keyword evidence="2" id="KW-1185">Reference proteome</keyword>
<organism evidence="1 2">
    <name type="scientific">Pseudomarimonas arenosa</name>
    <dbReference type="NCBI Taxonomy" id="2774145"/>
    <lineage>
        <taxon>Bacteria</taxon>
        <taxon>Pseudomonadati</taxon>
        <taxon>Pseudomonadota</taxon>
        <taxon>Gammaproteobacteria</taxon>
        <taxon>Lysobacterales</taxon>
        <taxon>Lysobacteraceae</taxon>
        <taxon>Pseudomarimonas</taxon>
    </lineage>
</organism>
<dbReference type="EMBL" id="JACYTR010000003">
    <property type="protein sequence ID" value="MBD8524525.1"/>
    <property type="molecule type" value="Genomic_DNA"/>
</dbReference>
<dbReference type="RefSeq" id="WP_192027873.1">
    <property type="nucleotide sequence ID" value="NZ_JACYTR010000003.1"/>
</dbReference>
<proteinExistence type="predicted"/>
<protein>
    <submittedName>
        <fullName evidence="1">Uncharacterized protein</fullName>
    </submittedName>
</protein>
<dbReference type="AlphaFoldDB" id="A0AAW3ZGH4"/>
<comment type="caution">
    <text evidence="1">The sequence shown here is derived from an EMBL/GenBank/DDBJ whole genome shotgun (WGS) entry which is preliminary data.</text>
</comment>
<accession>A0AAW3ZGH4</accession>
<evidence type="ECO:0000313" key="2">
    <source>
        <dbReference type="Proteomes" id="UP000613768"/>
    </source>
</evidence>
<gene>
    <name evidence="1" type="ORF">IFO71_02115</name>
</gene>
<reference evidence="1 2" key="1">
    <citation type="submission" date="2020-09" db="EMBL/GenBank/DDBJ databases">
        <title>Pseudoxanthomonas sp. CAU 1598 isolated from sand of Yaerae Beach.</title>
        <authorList>
            <person name="Kim W."/>
        </authorList>
    </citation>
    <scope>NUCLEOTIDE SEQUENCE [LARGE SCALE GENOMIC DNA]</scope>
    <source>
        <strain evidence="1 2">CAU 1598</strain>
    </source>
</reference>
<name>A0AAW3ZGH4_9GAMM</name>
<dbReference type="Proteomes" id="UP000613768">
    <property type="component" value="Unassembled WGS sequence"/>
</dbReference>
<sequence>MDEKNRRREDHHRQSVMKAELNEAQQDTLRQLEMLGWELKFIRHPLFQPTVPVVFDGDRKQFAVLRDDGTLDDNPGFDIRH</sequence>